<feature type="region of interest" description="Disordered" evidence="1">
    <location>
        <begin position="178"/>
        <end position="242"/>
    </location>
</feature>
<dbReference type="OrthoDB" id="8020218at2759"/>
<dbReference type="AlphaFoldDB" id="A0A0R3T5Q2"/>
<keyword evidence="3" id="KW-1185">Reference proteome</keyword>
<dbReference type="Proteomes" id="UP000278807">
    <property type="component" value="Unassembled WGS sequence"/>
</dbReference>
<reference evidence="4" key="1">
    <citation type="submission" date="2017-02" db="UniProtKB">
        <authorList>
            <consortium name="WormBaseParasite"/>
        </authorList>
    </citation>
    <scope>IDENTIFICATION</scope>
</reference>
<accession>A0A0R3T5Q2</accession>
<dbReference type="EMBL" id="UZAE01001157">
    <property type="protein sequence ID" value="VDN98248.1"/>
    <property type="molecule type" value="Genomic_DNA"/>
</dbReference>
<name>A0A0R3T5Q2_RODNA</name>
<dbReference type="STRING" id="102285.A0A0R3T5Q2"/>
<feature type="region of interest" description="Disordered" evidence="1">
    <location>
        <begin position="311"/>
        <end position="331"/>
    </location>
</feature>
<dbReference type="WBParaSite" id="HNAJ_0000239001-mRNA-1">
    <property type="protein sequence ID" value="HNAJ_0000239001-mRNA-1"/>
    <property type="gene ID" value="HNAJ_0000239001"/>
</dbReference>
<evidence type="ECO:0000313" key="2">
    <source>
        <dbReference type="EMBL" id="VDN98248.1"/>
    </source>
</evidence>
<protein>
    <submittedName>
        <fullName evidence="4">NARG2_C domain-containing protein</fullName>
    </submittedName>
</protein>
<proteinExistence type="predicted"/>
<gene>
    <name evidence="2" type="ORF">HNAJ_LOCUS2389</name>
</gene>
<reference evidence="2 3" key="2">
    <citation type="submission" date="2018-11" db="EMBL/GenBank/DDBJ databases">
        <authorList>
            <consortium name="Pathogen Informatics"/>
        </authorList>
    </citation>
    <scope>NUCLEOTIDE SEQUENCE [LARGE SCALE GENOMIC DNA]</scope>
</reference>
<feature type="compositionally biased region" description="Basic and acidic residues" evidence="1">
    <location>
        <begin position="49"/>
        <end position="68"/>
    </location>
</feature>
<evidence type="ECO:0000313" key="4">
    <source>
        <dbReference type="WBParaSite" id="HNAJ_0000239001-mRNA-1"/>
    </source>
</evidence>
<organism evidence="4">
    <name type="scientific">Rodentolepis nana</name>
    <name type="common">Dwarf tapeworm</name>
    <name type="synonym">Hymenolepis nana</name>
    <dbReference type="NCBI Taxonomy" id="102285"/>
    <lineage>
        <taxon>Eukaryota</taxon>
        <taxon>Metazoa</taxon>
        <taxon>Spiralia</taxon>
        <taxon>Lophotrochozoa</taxon>
        <taxon>Platyhelminthes</taxon>
        <taxon>Cestoda</taxon>
        <taxon>Eucestoda</taxon>
        <taxon>Cyclophyllidea</taxon>
        <taxon>Hymenolepididae</taxon>
        <taxon>Rodentolepis</taxon>
    </lineage>
</organism>
<evidence type="ECO:0000313" key="3">
    <source>
        <dbReference type="Proteomes" id="UP000278807"/>
    </source>
</evidence>
<sequence length="793" mass="90336">MRSTTTAGEAIPAEDVEKRLRKCLVLFTEKYYPDMAKMLQTCAEMLEQSKENSRKPETVPKTLIEKPESVTGKEPLKPATKLERVKEDLTPKLPVASSLNNRSNSSKDDHLKNCLLDLARKYHPDLAKCIDNCVEERNQMQPLPSVDPTVKSPLLSHTSEPMPVSEERKQTNNHLVRGPELYHPSYANGLHSRNSLPASCPSPEGPFKRRQLQNRLLQFPDKYRPDLTKSNGEYAEKPEELQFTSEPITQRNSKQTSLIMPKSPPAEFFLPHSQSKFYDTEQDLKVPLVRFAENHYPEFTCSINRYPTELRQPQGQTQPAEPTTLPTASTQPMEISLRSNGREVIAQRESERQTYMHPIAEQYHPKLTKIIVKCVDKHESSENEPFKPLFQDMEPMKRSPMVEDAKKGVQLYECLLRFTEKYQPELGVCIAKCVEKLDQLSNKRASFVQPPVDSGGKDLDLCLLEFAKQNHPELARCLGACMEKVEQSQGRKISSTSSDLHEIEKEKKLLQNYILQLTKIYQPELAKLMIEYLENENNLNADHGTLPVVEKHENGKERELLQQCLLQLTKLRQPDLGELEEQRRTDIEHCGTAPRQLSNVSEPFATEKALESTNDSLKYAATEIGNLTALGPIKESLEKIAEELYPDLVLPMGQCVALGEDSNVELASPESTQHKMRIYLDGMENLAKVSVLQTDCQETRKEEVIIETPMSAIAKELSPVDVEFIMERQSAATSPEAKRRDLLNSVIVILKHIWPELMECLRREVMDEPSEVEHVLHQQRTIAQPPNQLKIMI</sequence>
<evidence type="ECO:0000256" key="1">
    <source>
        <dbReference type="SAM" id="MobiDB-lite"/>
    </source>
</evidence>
<feature type="region of interest" description="Disordered" evidence="1">
    <location>
        <begin position="49"/>
        <end position="75"/>
    </location>
</feature>